<organism evidence="1 2">
    <name type="scientific">Thiocystis violascens (strain ATCC 17096 / DSM 198 / 6111)</name>
    <name type="common">Chromatium violascens</name>
    <dbReference type="NCBI Taxonomy" id="765911"/>
    <lineage>
        <taxon>Bacteria</taxon>
        <taxon>Pseudomonadati</taxon>
        <taxon>Pseudomonadota</taxon>
        <taxon>Gammaproteobacteria</taxon>
        <taxon>Chromatiales</taxon>
        <taxon>Chromatiaceae</taxon>
        <taxon>Thiocystis</taxon>
    </lineage>
</organism>
<dbReference type="STRING" id="765911.Thivi_1482"/>
<name>I3Y917_THIV6</name>
<protein>
    <submittedName>
        <fullName evidence="1">Uncharacterized protein</fullName>
    </submittedName>
</protein>
<sequence length="133" mass="15169">MRQRVGVPKRGESRDEATHQLLETFGATAFEATTCRGHCGFHFTVPLSPIEEVIVIPVRLDDIREPWECLPRRRPRVLEALQSVFDPLIDFEAQMIKGQNLVRVMILHTSLCILDPSCLARTLQNRPLPAVRE</sequence>
<reference evidence="1 2" key="1">
    <citation type="submission" date="2012-06" db="EMBL/GenBank/DDBJ databases">
        <title>Complete sequence of Thiocystis violascens DSM 198.</title>
        <authorList>
            <consortium name="US DOE Joint Genome Institute"/>
            <person name="Lucas S."/>
            <person name="Han J."/>
            <person name="Lapidus A."/>
            <person name="Cheng J.-F."/>
            <person name="Goodwin L."/>
            <person name="Pitluck S."/>
            <person name="Peters L."/>
            <person name="Ovchinnikova G."/>
            <person name="Teshima H."/>
            <person name="Detter J.C."/>
            <person name="Han C."/>
            <person name="Tapia R."/>
            <person name="Land M."/>
            <person name="Hauser L."/>
            <person name="Kyrpides N."/>
            <person name="Ivanova N."/>
            <person name="Pagani I."/>
            <person name="Vogl K."/>
            <person name="Liu Z."/>
            <person name="Frigaard N.-U."/>
            <person name="Bryant D."/>
            <person name="Woyke T."/>
        </authorList>
    </citation>
    <scope>NUCLEOTIDE SEQUENCE [LARGE SCALE GENOMIC DNA]</scope>
    <source>
        <strain evidence="2">ATCC 17096 / DSM 198 / 6111</strain>
    </source>
</reference>
<keyword evidence="2" id="KW-1185">Reference proteome</keyword>
<proteinExistence type="predicted"/>
<accession>I3Y917</accession>
<evidence type="ECO:0000313" key="2">
    <source>
        <dbReference type="Proteomes" id="UP000006062"/>
    </source>
</evidence>
<dbReference type="KEGG" id="tvi:Thivi_1482"/>
<evidence type="ECO:0000313" key="1">
    <source>
        <dbReference type="EMBL" id="AFL73485.1"/>
    </source>
</evidence>
<dbReference type="HOGENOM" id="CLU_1905828_0_0_6"/>
<dbReference type="EMBL" id="CP003154">
    <property type="protein sequence ID" value="AFL73485.1"/>
    <property type="molecule type" value="Genomic_DNA"/>
</dbReference>
<dbReference type="Proteomes" id="UP000006062">
    <property type="component" value="Chromosome"/>
</dbReference>
<dbReference type="AlphaFoldDB" id="I3Y917"/>
<gene>
    <name evidence="1" type="ordered locus">Thivi_1482</name>
</gene>